<comment type="caution">
    <text evidence="1">The sequence shown here is derived from an EMBL/GenBank/DDBJ whole genome shotgun (WGS) entry which is preliminary data.</text>
</comment>
<evidence type="ECO:0000313" key="1">
    <source>
        <dbReference type="EMBL" id="CAG8521398.1"/>
    </source>
</evidence>
<reference evidence="1" key="1">
    <citation type="submission" date="2021-06" db="EMBL/GenBank/DDBJ databases">
        <authorList>
            <person name="Kallberg Y."/>
            <person name="Tangrot J."/>
            <person name="Rosling A."/>
        </authorList>
    </citation>
    <scope>NUCLEOTIDE SEQUENCE</scope>
    <source>
        <strain evidence="1">CL356</strain>
    </source>
</reference>
<proteinExistence type="predicted"/>
<evidence type="ECO:0000313" key="2">
    <source>
        <dbReference type="Proteomes" id="UP000789525"/>
    </source>
</evidence>
<feature type="non-terminal residue" evidence="1">
    <location>
        <position position="274"/>
    </location>
</feature>
<sequence length="274" mass="29129">MSALNVEQVLTESVEGQPEPVGVSVSEISHNSRLEAYSKPQNDHTFSNMTHQPKTVSEVHQTKESQPTPAADCLPLVSNAPPGQPSDQRSFSAAPNPHESQQDLTHEGIPQPVRPHQSTLSGTEHTPAISVVPSSPLTPGAPPNPMVSSEVHRSLEPSNMSAADRRASRRRSAMDSSANHRLSGSHSPTRALASSVPSSPLPKLSEPLPPAFESPTLAELGLSLSVLTGDLPSHQFTAPTNGTFLSPHYLLLCHSQGLDVLPLVSPPKIQPYAL</sequence>
<name>A0ACA9LCL3_9GLOM</name>
<dbReference type="EMBL" id="CAJVPT010005563">
    <property type="protein sequence ID" value="CAG8521398.1"/>
    <property type="molecule type" value="Genomic_DNA"/>
</dbReference>
<protein>
    <submittedName>
        <fullName evidence="1">9565_t:CDS:1</fullName>
    </submittedName>
</protein>
<keyword evidence="2" id="KW-1185">Reference proteome</keyword>
<accession>A0ACA9LCL3</accession>
<dbReference type="Proteomes" id="UP000789525">
    <property type="component" value="Unassembled WGS sequence"/>
</dbReference>
<gene>
    <name evidence="1" type="ORF">ACOLOM_LOCUS3673</name>
</gene>
<organism evidence="1 2">
    <name type="scientific">Acaulospora colombiana</name>
    <dbReference type="NCBI Taxonomy" id="27376"/>
    <lineage>
        <taxon>Eukaryota</taxon>
        <taxon>Fungi</taxon>
        <taxon>Fungi incertae sedis</taxon>
        <taxon>Mucoromycota</taxon>
        <taxon>Glomeromycotina</taxon>
        <taxon>Glomeromycetes</taxon>
        <taxon>Diversisporales</taxon>
        <taxon>Acaulosporaceae</taxon>
        <taxon>Acaulospora</taxon>
    </lineage>
</organism>